<reference evidence="3" key="1">
    <citation type="submission" date="2016-10" db="EMBL/GenBank/DDBJ databases">
        <authorList>
            <person name="Varghese N."/>
            <person name="Submissions S."/>
        </authorList>
    </citation>
    <scope>NUCLEOTIDE SEQUENCE [LARGE SCALE GENOMIC DNA]</scope>
    <source>
        <strain evidence="3">DSM 18579</strain>
    </source>
</reference>
<dbReference type="EMBL" id="FOHV01000001">
    <property type="protein sequence ID" value="SES67241.1"/>
    <property type="molecule type" value="Genomic_DNA"/>
</dbReference>
<dbReference type="RefSeq" id="WP_093316842.1">
    <property type="nucleotide sequence ID" value="NZ_FOHV01000001.1"/>
</dbReference>
<sequence>MPNEFWPSTTNPPSLPGGIGNSIQQNTAANNPDVFCKSQGSGYRLPSIGEFHANTKSLSPGSSHQAVQPGHWSQYVNNDTTKARLPNDATRNVNGSLYNEWGDVSKYVNGWEAGNYWSSEVAVVRNISYSRSRGVGRLKFDPTLGLIYPPTDRIDTFALTSDAGNLYNTACVRDLVPTPSTANPSKT</sequence>
<organism evidence="2 3">
    <name type="scientific">Thorsellia anophelis DSM 18579</name>
    <dbReference type="NCBI Taxonomy" id="1123402"/>
    <lineage>
        <taxon>Bacteria</taxon>
        <taxon>Pseudomonadati</taxon>
        <taxon>Pseudomonadota</taxon>
        <taxon>Gammaproteobacteria</taxon>
        <taxon>Enterobacterales</taxon>
        <taxon>Thorselliaceae</taxon>
        <taxon>Thorsellia</taxon>
    </lineage>
</organism>
<keyword evidence="3" id="KW-1185">Reference proteome</keyword>
<protein>
    <submittedName>
        <fullName evidence="2">Uncharacterized protein</fullName>
    </submittedName>
</protein>
<evidence type="ECO:0000256" key="1">
    <source>
        <dbReference type="SAM" id="MobiDB-lite"/>
    </source>
</evidence>
<name>A0A1H9YE59_9GAMM</name>
<feature type="compositionally biased region" description="Polar residues" evidence="1">
    <location>
        <begin position="1"/>
        <end position="12"/>
    </location>
</feature>
<gene>
    <name evidence="2" type="ORF">SAMN02583745_00211</name>
</gene>
<dbReference type="SUPFAM" id="SSF56436">
    <property type="entry name" value="C-type lectin-like"/>
    <property type="match status" value="1"/>
</dbReference>
<dbReference type="Gene3D" id="3.10.100.10">
    <property type="entry name" value="Mannose-Binding Protein A, subunit A"/>
    <property type="match status" value="1"/>
</dbReference>
<dbReference type="OrthoDB" id="7065811at2"/>
<evidence type="ECO:0000313" key="2">
    <source>
        <dbReference type="EMBL" id="SES67241.1"/>
    </source>
</evidence>
<dbReference type="Proteomes" id="UP000242642">
    <property type="component" value="Unassembled WGS sequence"/>
</dbReference>
<feature type="region of interest" description="Disordered" evidence="1">
    <location>
        <begin position="1"/>
        <end position="23"/>
    </location>
</feature>
<proteinExistence type="predicted"/>
<dbReference type="InterPro" id="IPR016186">
    <property type="entry name" value="C-type_lectin-like/link_sf"/>
</dbReference>
<evidence type="ECO:0000313" key="3">
    <source>
        <dbReference type="Proteomes" id="UP000242642"/>
    </source>
</evidence>
<dbReference type="InterPro" id="IPR016187">
    <property type="entry name" value="CTDL_fold"/>
</dbReference>
<accession>A0A1H9YE59</accession>
<dbReference type="AlphaFoldDB" id="A0A1H9YE59"/>